<dbReference type="GO" id="GO:0000993">
    <property type="term" value="F:RNA polymerase II complex binding"/>
    <property type="evidence" value="ECO:0007669"/>
    <property type="project" value="TreeGrafter"/>
</dbReference>
<dbReference type="InterPro" id="IPR007852">
    <property type="entry name" value="Cdc73/Parafibromin"/>
</dbReference>
<evidence type="ECO:0000259" key="1">
    <source>
        <dbReference type="Pfam" id="PF16050"/>
    </source>
</evidence>
<comment type="caution">
    <text evidence="2">The sequence shown here is derived from an EMBL/GenBank/DDBJ whole genome shotgun (WGS) entry which is preliminary data.</text>
</comment>
<protein>
    <recommendedName>
        <fullName evidence="1">Paf1 complex subunit Cdc73 N-terminal domain-containing protein</fullName>
    </recommendedName>
</protein>
<proteinExistence type="predicted"/>
<dbReference type="PANTHER" id="PTHR12466">
    <property type="entry name" value="CDC73 DOMAIN PROTEIN"/>
    <property type="match status" value="1"/>
</dbReference>
<dbReference type="InterPro" id="IPR032041">
    <property type="entry name" value="Cdc73_N"/>
</dbReference>
<dbReference type="GO" id="GO:0016593">
    <property type="term" value="C:Cdc73/Paf1 complex"/>
    <property type="evidence" value="ECO:0007669"/>
    <property type="project" value="InterPro"/>
</dbReference>
<dbReference type="PANTHER" id="PTHR12466:SF8">
    <property type="entry name" value="PARAFIBROMIN"/>
    <property type="match status" value="1"/>
</dbReference>
<reference evidence="2 3" key="1">
    <citation type="submission" date="2023-01" db="EMBL/GenBank/DDBJ databases">
        <authorList>
            <person name="Whitehead M."/>
        </authorList>
    </citation>
    <scope>NUCLEOTIDE SEQUENCE [LARGE SCALE GENOMIC DNA]</scope>
</reference>
<dbReference type="AlphaFoldDB" id="A0AAV0W306"/>
<gene>
    <name evidence="2" type="ORF">MEUPH1_LOCUS6696</name>
</gene>
<dbReference type="GO" id="GO:0032968">
    <property type="term" value="P:positive regulation of transcription elongation by RNA polymerase II"/>
    <property type="evidence" value="ECO:0007669"/>
    <property type="project" value="TreeGrafter"/>
</dbReference>
<dbReference type="GO" id="GO:0006368">
    <property type="term" value="P:transcription elongation by RNA polymerase II"/>
    <property type="evidence" value="ECO:0007669"/>
    <property type="project" value="InterPro"/>
</dbReference>
<keyword evidence="3" id="KW-1185">Reference proteome</keyword>
<feature type="domain" description="Paf1 complex subunit Cdc73 N-terminal" evidence="1">
    <location>
        <begin position="1"/>
        <end position="118"/>
    </location>
</feature>
<organism evidence="2 3">
    <name type="scientific">Macrosiphum euphorbiae</name>
    <name type="common">potato aphid</name>
    <dbReference type="NCBI Taxonomy" id="13131"/>
    <lineage>
        <taxon>Eukaryota</taxon>
        <taxon>Metazoa</taxon>
        <taxon>Ecdysozoa</taxon>
        <taxon>Arthropoda</taxon>
        <taxon>Hexapoda</taxon>
        <taxon>Insecta</taxon>
        <taxon>Pterygota</taxon>
        <taxon>Neoptera</taxon>
        <taxon>Paraneoptera</taxon>
        <taxon>Hemiptera</taxon>
        <taxon>Sternorrhyncha</taxon>
        <taxon>Aphidomorpha</taxon>
        <taxon>Aphidoidea</taxon>
        <taxon>Aphididae</taxon>
        <taxon>Macrosiphini</taxon>
        <taxon>Macrosiphum</taxon>
    </lineage>
</organism>
<dbReference type="Pfam" id="PF16050">
    <property type="entry name" value="CDC73_N"/>
    <property type="match status" value="1"/>
</dbReference>
<evidence type="ECO:0000313" key="2">
    <source>
        <dbReference type="EMBL" id="CAI6350205.1"/>
    </source>
</evidence>
<sequence>MTDPLTCLRMYNINKKEIISKGNYILFGDLYWSKTVNTNYLKFGSGKDVAPKEYYTLECLLFLLNNVTLAHPAYVQHAAAENIPYIKRPDRKKLLDYLNGELSTSPSIDISAPVEAPTNILLVPIPI</sequence>
<dbReference type="EMBL" id="CARXXK010000001">
    <property type="protein sequence ID" value="CAI6350205.1"/>
    <property type="molecule type" value="Genomic_DNA"/>
</dbReference>
<name>A0AAV0W306_9HEMI</name>
<evidence type="ECO:0000313" key="3">
    <source>
        <dbReference type="Proteomes" id="UP001160148"/>
    </source>
</evidence>
<dbReference type="Proteomes" id="UP001160148">
    <property type="component" value="Unassembled WGS sequence"/>
</dbReference>
<accession>A0AAV0W306</accession>